<dbReference type="EMBL" id="QWEY01000004">
    <property type="protein sequence ID" value="RGP37440.1"/>
    <property type="molecule type" value="Genomic_DNA"/>
</dbReference>
<feature type="transmembrane region" description="Helical" evidence="6">
    <location>
        <begin position="152"/>
        <end position="172"/>
    </location>
</feature>
<organism evidence="7 8">
    <name type="scientific">Pseudotabrizicola alkalilacus</name>
    <dbReference type="NCBI Taxonomy" id="2305252"/>
    <lineage>
        <taxon>Bacteria</taxon>
        <taxon>Pseudomonadati</taxon>
        <taxon>Pseudomonadota</taxon>
        <taxon>Alphaproteobacteria</taxon>
        <taxon>Rhodobacterales</taxon>
        <taxon>Paracoccaceae</taxon>
        <taxon>Pseudotabrizicola</taxon>
    </lineage>
</organism>
<dbReference type="PANTHER" id="PTHR30482">
    <property type="entry name" value="HIGH-AFFINITY BRANCHED-CHAIN AMINO ACID TRANSPORT SYSTEM PERMEASE"/>
    <property type="match status" value="1"/>
</dbReference>
<feature type="transmembrane region" description="Helical" evidence="6">
    <location>
        <begin position="82"/>
        <end position="101"/>
    </location>
</feature>
<dbReference type="GO" id="GO:0005886">
    <property type="term" value="C:plasma membrane"/>
    <property type="evidence" value="ECO:0007669"/>
    <property type="project" value="UniProtKB-SubCell"/>
</dbReference>
<protein>
    <submittedName>
        <fullName evidence="7">Branched-chain amino acid ABC transporter permease</fullName>
    </submittedName>
</protein>
<dbReference type="InterPro" id="IPR043428">
    <property type="entry name" value="LivM-like"/>
</dbReference>
<evidence type="ECO:0000256" key="4">
    <source>
        <dbReference type="ARBA" id="ARBA00022989"/>
    </source>
</evidence>
<feature type="transmembrane region" description="Helical" evidence="6">
    <location>
        <begin position="204"/>
        <end position="224"/>
    </location>
</feature>
<evidence type="ECO:0000256" key="5">
    <source>
        <dbReference type="ARBA" id="ARBA00023136"/>
    </source>
</evidence>
<accession>A0A411Z330</accession>
<comment type="caution">
    <text evidence="7">The sequence shown here is derived from an EMBL/GenBank/DDBJ whole genome shotgun (WGS) entry which is preliminary data.</text>
</comment>
<feature type="transmembrane region" description="Helical" evidence="6">
    <location>
        <begin position="33"/>
        <end position="51"/>
    </location>
</feature>
<dbReference type="RefSeq" id="WP_118151473.1">
    <property type="nucleotide sequence ID" value="NZ_QWEY01000004.1"/>
</dbReference>
<evidence type="ECO:0000313" key="7">
    <source>
        <dbReference type="EMBL" id="RGP37440.1"/>
    </source>
</evidence>
<dbReference type="InterPro" id="IPR001851">
    <property type="entry name" value="ABC_transp_permease"/>
</dbReference>
<evidence type="ECO:0000256" key="3">
    <source>
        <dbReference type="ARBA" id="ARBA00022692"/>
    </source>
</evidence>
<dbReference type="OrthoDB" id="9814461at2"/>
<sequence length="324" mass="34542">MPRILILAGLGLVLLSLPLWGSGYQQRSVVEFLYFLSLAMAWNLLAGYAGLVSIGQQAFVGIGAYALVVLAEDLGLNPFLTLPLAAAVAALAALPASWLLFRLQGAYFAVATWVIAEVLRLAANASIDWLGGGRGRAVRSLGGFERGLREDITFYAALALAAVAVAGAVWLLRSCTGLGLMAIRDSEPGAQAVGVETTRTKRRVYLFAAAITGAAGALIYITQINVRPDAAFSVNWAAYVIFIVVIGGIGTIEGPIIGTLIFLALREALSGLEGWSMLIFGAIAIAMMLFAPRGIWGLVTERWNIALFPIRRQMPARFIEKETT</sequence>
<evidence type="ECO:0000256" key="6">
    <source>
        <dbReference type="SAM" id="Phobius"/>
    </source>
</evidence>
<evidence type="ECO:0000313" key="8">
    <source>
        <dbReference type="Proteomes" id="UP000284547"/>
    </source>
</evidence>
<dbReference type="AlphaFoldDB" id="A0A411Z330"/>
<keyword evidence="4 6" id="KW-1133">Transmembrane helix</keyword>
<dbReference type="PANTHER" id="PTHR30482:SF17">
    <property type="entry name" value="ABC TRANSPORTER ATP-BINDING PROTEIN"/>
    <property type="match status" value="1"/>
</dbReference>
<evidence type="ECO:0000256" key="1">
    <source>
        <dbReference type="ARBA" id="ARBA00004651"/>
    </source>
</evidence>
<feature type="transmembrane region" description="Helical" evidence="6">
    <location>
        <begin position="277"/>
        <end position="299"/>
    </location>
</feature>
<gene>
    <name evidence="7" type="ORF">D1012_09475</name>
</gene>
<keyword evidence="2" id="KW-1003">Cell membrane</keyword>
<dbReference type="Proteomes" id="UP000284547">
    <property type="component" value="Unassembled WGS sequence"/>
</dbReference>
<feature type="transmembrane region" description="Helical" evidence="6">
    <location>
        <begin position="236"/>
        <end position="265"/>
    </location>
</feature>
<keyword evidence="8" id="KW-1185">Reference proteome</keyword>
<dbReference type="CDD" id="cd06581">
    <property type="entry name" value="TM_PBP1_LivM_like"/>
    <property type="match status" value="1"/>
</dbReference>
<dbReference type="Pfam" id="PF02653">
    <property type="entry name" value="BPD_transp_2"/>
    <property type="match status" value="1"/>
</dbReference>
<reference evidence="7 8" key="1">
    <citation type="submission" date="2018-08" db="EMBL/GenBank/DDBJ databases">
        <title>Flavobacterium tibetense sp. nov., isolated from a wetland YonghuCo on Tibetan Plateau.</title>
        <authorList>
            <person name="Phurbu D."/>
            <person name="Lu H."/>
            <person name="Xing P."/>
        </authorList>
    </citation>
    <scope>NUCLEOTIDE SEQUENCE [LARGE SCALE GENOMIC DNA]</scope>
    <source>
        <strain evidence="7 8">DJC</strain>
    </source>
</reference>
<evidence type="ECO:0000256" key="2">
    <source>
        <dbReference type="ARBA" id="ARBA00022475"/>
    </source>
</evidence>
<keyword evidence="3 6" id="KW-0812">Transmembrane</keyword>
<feature type="transmembrane region" description="Helical" evidence="6">
    <location>
        <begin position="108"/>
        <end position="132"/>
    </location>
</feature>
<comment type="subcellular location">
    <subcellularLocation>
        <location evidence="1">Cell membrane</location>
        <topology evidence="1">Multi-pass membrane protein</topology>
    </subcellularLocation>
</comment>
<keyword evidence="5 6" id="KW-0472">Membrane</keyword>
<dbReference type="GO" id="GO:0015658">
    <property type="term" value="F:branched-chain amino acid transmembrane transporter activity"/>
    <property type="evidence" value="ECO:0007669"/>
    <property type="project" value="InterPro"/>
</dbReference>
<name>A0A411Z330_9RHOB</name>
<proteinExistence type="predicted"/>